<proteinExistence type="predicted"/>
<dbReference type="InterPro" id="IPR027417">
    <property type="entry name" value="P-loop_NTPase"/>
</dbReference>
<evidence type="ECO:0000313" key="1">
    <source>
        <dbReference type="EMBL" id="CAB4131826.1"/>
    </source>
</evidence>
<gene>
    <name evidence="1" type="ORF">UFOVP125_36</name>
</gene>
<dbReference type="PROSITE" id="PS00018">
    <property type="entry name" value="EF_HAND_1"/>
    <property type="match status" value="1"/>
</dbReference>
<name>A0A6J5LF62_9CAUD</name>
<dbReference type="InterPro" id="IPR038724">
    <property type="entry name" value="RepA"/>
</dbReference>
<dbReference type="EMBL" id="LR796253">
    <property type="protein sequence ID" value="CAB4131826.1"/>
    <property type="molecule type" value="Genomic_DNA"/>
</dbReference>
<sequence length="666" mass="73050">MQNSGQGRPPIGRVFNPGNIPTDLKALRRWAPWKAIWNEERGKWDKVPYRPEGYGLSSMQPDRWVSFEEAVRAFDTGAGKYSGVGLVLTGMTDVVGIDLDRCITDGQIAPWAQEIIDSVDSYTELSPSGTGLRILARGSIPEDVQDNTVGIEVYNGHKGRFLTVTGDVLRDHPVRTPPPDILTGLYTQYRKARTSAKVISLVMPELIHELALPDVQDMDIPPTAKEFLTNGPGSTDDRSALLHATGVQLYSAGYSDSMVFSILANNDHAFEIALSHRQQDGDRAMTYLWVEHCQKAKPKAITKDSILADFDDLTSDPEVVEAKKAEDRFKLETTEEFIVRRKASWIIKNVIPNANLGVIYGASGSGKSFFAFEMAAAIARGIEWRGHKTTKSKVCWVAAEGQEDMRKRVAGYCLHHGVDPKELTNLYFVANAPNMMELTDARALVKQIRIQGEFDLVVMDTLAQVMPGGNENSGEDMGKVLGHCKEITRLTGAMVELIHHSGKDESRGARGWSGLRAACDFEFEVIRADEERVAIITKLKGGADGGEFGFRLETIVVGEDDDGDEETTCVVGFTDSSRSSVAVSQGPTGKTQKAIMDQFRTLADLDKDGVVTEHELAVVVAASRKFDPTSGKRDKRVDNAKRDIRAVISGGFLQMDAVGRLSLPSA</sequence>
<dbReference type="Gene3D" id="3.40.50.300">
    <property type="entry name" value="P-loop containing nucleotide triphosphate hydrolases"/>
    <property type="match status" value="1"/>
</dbReference>
<organism evidence="1">
    <name type="scientific">uncultured Caudovirales phage</name>
    <dbReference type="NCBI Taxonomy" id="2100421"/>
    <lineage>
        <taxon>Viruses</taxon>
        <taxon>Duplodnaviria</taxon>
        <taxon>Heunggongvirae</taxon>
        <taxon>Uroviricota</taxon>
        <taxon>Caudoviricetes</taxon>
        <taxon>Peduoviridae</taxon>
        <taxon>Maltschvirus</taxon>
        <taxon>Maltschvirus maltsch</taxon>
    </lineage>
</organism>
<dbReference type="CDD" id="cd01125">
    <property type="entry name" value="RepA_RSF1010_like"/>
    <property type="match status" value="1"/>
</dbReference>
<reference evidence="1" key="1">
    <citation type="submission" date="2020-04" db="EMBL/GenBank/DDBJ databases">
        <authorList>
            <person name="Chiriac C."/>
            <person name="Salcher M."/>
            <person name="Ghai R."/>
            <person name="Kavagutti S V."/>
        </authorList>
    </citation>
    <scope>NUCLEOTIDE SEQUENCE</scope>
</reference>
<dbReference type="SUPFAM" id="SSF52540">
    <property type="entry name" value="P-loop containing nucleoside triphosphate hydrolases"/>
    <property type="match status" value="1"/>
</dbReference>
<dbReference type="InterPro" id="IPR018247">
    <property type="entry name" value="EF_Hand_1_Ca_BS"/>
</dbReference>
<protein>
    <submittedName>
        <fullName evidence="1">AAA domain containing protein</fullName>
    </submittedName>
</protein>
<dbReference type="Pfam" id="PF13481">
    <property type="entry name" value="AAA_25"/>
    <property type="match status" value="1"/>
</dbReference>
<accession>A0A6J5LF62</accession>